<dbReference type="RefSeq" id="WP_126118302.1">
    <property type="nucleotide sequence ID" value="NZ_CP101806.1"/>
</dbReference>
<sequence>MFKSNKKETSQVEKTQLFNVYEQYEQIVQNEKFINFEKFYATLLLENNLGFNHDLFKTYMSKIDEAVTKKFNLVFNGFVVSFNLNLKYSKTTLVPTVSFKEDPNTESVNFKDSQDAKYSDFLIGIARKFSQLLNSGFYIELLPNTVFYISHETKTIKLLFSKDLVAEIGE</sequence>
<evidence type="ECO:0000313" key="2">
    <source>
        <dbReference type="EMBL" id="VDR42076.1"/>
    </source>
</evidence>
<dbReference type="OrthoDB" id="398973at2"/>
<evidence type="ECO:0000313" key="4">
    <source>
        <dbReference type="Proteomes" id="UP001058569"/>
    </source>
</evidence>
<reference evidence="2 3" key="1">
    <citation type="submission" date="2018-12" db="EMBL/GenBank/DDBJ databases">
        <authorList>
            <consortium name="Pathogen Informatics"/>
        </authorList>
    </citation>
    <scope>NUCLEOTIDE SEQUENCE [LARGE SCALE GENOMIC DNA]</scope>
    <source>
        <strain evidence="2 3">NCTC10126</strain>
    </source>
</reference>
<reference evidence="1" key="2">
    <citation type="submission" date="2022-07" db="EMBL/GenBank/DDBJ databases">
        <title>Complete genome of Mycoplasma caviae type strain G122.</title>
        <authorList>
            <person name="Spergser J."/>
        </authorList>
    </citation>
    <scope>NUCLEOTIDE SEQUENCE</scope>
    <source>
        <strain evidence="1">G122</strain>
    </source>
</reference>
<dbReference type="InterPro" id="IPR021222">
    <property type="entry name" value="DUF2714"/>
</dbReference>
<dbReference type="Proteomes" id="UP000280036">
    <property type="component" value="Unassembled WGS sequence"/>
</dbReference>
<name>A0A3P8MEP4_9BACT</name>
<accession>A0A3P8MEP4</accession>
<organism evidence="2 3">
    <name type="scientific">Mycoplasmopsis caviae</name>
    <dbReference type="NCBI Taxonomy" id="55603"/>
    <lineage>
        <taxon>Bacteria</taxon>
        <taxon>Bacillati</taxon>
        <taxon>Mycoplasmatota</taxon>
        <taxon>Mycoplasmoidales</taxon>
        <taxon>Metamycoplasmataceae</taxon>
        <taxon>Mycoplasmopsis</taxon>
    </lineage>
</organism>
<dbReference type="Pfam" id="PF10896">
    <property type="entry name" value="DUF2714"/>
    <property type="match status" value="1"/>
</dbReference>
<protein>
    <submittedName>
        <fullName evidence="1">DUF2714 domain-containing protein</fullName>
    </submittedName>
    <submittedName>
        <fullName evidence="2">Protein of uncharacterized function (DUF2714)</fullName>
    </submittedName>
</protein>
<evidence type="ECO:0000313" key="1">
    <source>
        <dbReference type="EMBL" id="UUD35107.1"/>
    </source>
</evidence>
<proteinExistence type="predicted"/>
<dbReference type="Proteomes" id="UP001058569">
    <property type="component" value="Chromosome"/>
</dbReference>
<keyword evidence="4" id="KW-1185">Reference proteome</keyword>
<dbReference type="AlphaFoldDB" id="A0A3P8MEP4"/>
<dbReference type="EMBL" id="UZVY01000001">
    <property type="protein sequence ID" value="VDR42076.1"/>
    <property type="molecule type" value="Genomic_DNA"/>
</dbReference>
<evidence type="ECO:0000313" key="3">
    <source>
        <dbReference type="Proteomes" id="UP000280036"/>
    </source>
</evidence>
<dbReference type="EMBL" id="CP101806">
    <property type="protein sequence ID" value="UUD35107.1"/>
    <property type="molecule type" value="Genomic_DNA"/>
</dbReference>
<gene>
    <name evidence="2" type="ORF">NCTC10126_00572</name>
    <name evidence="1" type="ORF">NPA07_04865</name>
</gene>